<evidence type="ECO:0000256" key="4">
    <source>
        <dbReference type="ARBA" id="ARBA00022737"/>
    </source>
</evidence>
<comment type="subcellular location">
    <subcellularLocation>
        <location evidence="1">Nucleus</location>
    </subcellularLocation>
</comment>
<evidence type="ECO:0000256" key="3">
    <source>
        <dbReference type="ARBA" id="ARBA00022553"/>
    </source>
</evidence>
<evidence type="ECO:0000256" key="2">
    <source>
        <dbReference type="ARBA" id="ARBA00014259"/>
    </source>
</evidence>
<gene>
    <name evidence="9" type="ORF">GDO86_015644</name>
</gene>
<sequence length="380" mass="43882">MSFRHERRALHYIQRGEVLKLKSYLHRHKKLVLDHPLKDGKSLLQSACILREDACVLLLLRKGANPLNTDAAGNNALHLAAQEAEKGWKEAYSDLVVPLLKHCPKAMDAPNLQGTTPREILKRVENLLFDQPQHTPGRPSLFEPSSTDMSEWKWKLMSESMDEYQEMYGQYEDDFLGPAPEAETFEAWADRISQEYQARHCKSRHHYTEAQKDPIEANPKDLEVQKFKEREKQFAKEREHAQRECYRKRCDDVFGRLVTDKIDVHKKEINKDSKTVNTEKEEGNTSNSTRTHASLLGYSDIPWPVRGGTAEQMARYIAAGADSSNPSIYKRYLRAQQVTWHPDRFLQRCGSRLQAEDSKLILRTVTALSQELNRLAEQVK</sequence>
<dbReference type="PANTHER" id="PTHR15263:SF1">
    <property type="entry name" value="NF-KAPPA-B INHIBITOR-LIKE PROTEIN 1"/>
    <property type="match status" value="1"/>
</dbReference>
<dbReference type="GO" id="GO:0005634">
    <property type="term" value="C:nucleus"/>
    <property type="evidence" value="ECO:0007669"/>
    <property type="project" value="UniProtKB-SubCell"/>
</dbReference>
<evidence type="ECO:0000256" key="5">
    <source>
        <dbReference type="ARBA" id="ARBA00023043"/>
    </source>
</evidence>
<dbReference type="EMBL" id="JAACNH010000003">
    <property type="protein sequence ID" value="KAG8448638.1"/>
    <property type="molecule type" value="Genomic_DNA"/>
</dbReference>
<keyword evidence="10" id="KW-1185">Reference proteome</keyword>
<reference evidence="9" key="1">
    <citation type="thesis" date="2020" institute="ProQuest LLC" country="789 East Eisenhower Parkway, Ann Arbor, MI, USA">
        <title>Comparative Genomics and Chromosome Evolution.</title>
        <authorList>
            <person name="Mudd A.B."/>
        </authorList>
    </citation>
    <scope>NUCLEOTIDE SEQUENCE</scope>
    <source>
        <strain evidence="9">Female2</strain>
        <tissue evidence="9">Blood</tissue>
    </source>
</reference>
<dbReference type="SUPFAM" id="SSF48403">
    <property type="entry name" value="Ankyrin repeat"/>
    <property type="match status" value="1"/>
</dbReference>
<organism evidence="9 10">
    <name type="scientific">Hymenochirus boettgeri</name>
    <name type="common">Congo dwarf clawed frog</name>
    <dbReference type="NCBI Taxonomy" id="247094"/>
    <lineage>
        <taxon>Eukaryota</taxon>
        <taxon>Metazoa</taxon>
        <taxon>Chordata</taxon>
        <taxon>Craniata</taxon>
        <taxon>Vertebrata</taxon>
        <taxon>Euteleostomi</taxon>
        <taxon>Amphibia</taxon>
        <taxon>Batrachia</taxon>
        <taxon>Anura</taxon>
        <taxon>Pipoidea</taxon>
        <taxon>Pipidae</taxon>
        <taxon>Pipinae</taxon>
        <taxon>Hymenochirus</taxon>
    </lineage>
</organism>
<evidence type="ECO:0000256" key="1">
    <source>
        <dbReference type="ARBA" id="ARBA00004123"/>
    </source>
</evidence>
<accession>A0A8T2JXB2</accession>
<keyword evidence="6" id="KW-0539">Nucleus</keyword>
<evidence type="ECO:0000313" key="10">
    <source>
        <dbReference type="Proteomes" id="UP000812440"/>
    </source>
</evidence>
<dbReference type="AlphaFoldDB" id="A0A8T2JXB2"/>
<dbReference type="GO" id="GO:0043124">
    <property type="term" value="P:negative regulation of canonical NF-kappaB signal transduction"/>
    <property type="evidence" value="ECO:0007669"/>
    <property type="project" value="InterPro"/>
</dbReference>
<keyword evidence="5" id="KW-0040">ANK repeat</keyword>
<dbReference type="Proteomes" id="UP000812440">
    <property type="component" value="Chromosome 8_10"/>
</dbReference>
<name>A0A8T2JXB2_9PIPI</name>
<evidence type="ECO:0000313" key="9">
    <source>
        <dbReference type="EMBL" id="KAG8448638.1"/>
    </source>
</evidence>
<dbReference type="OrthoDB" id="412109at2759"/>
<dbReference type="Gene3D" id="1.25.40.20">
    <property type="entry name" value="Ankyrin repeat-containing domain"/>
    <property type="match status" value="1"/>
</dbReference>
<dbReference type="InterPro" id="IPR036770">
    <property type="entry name" value="Ankyrin_rpt-contain_sf"/>
</dbReference>
<evidence type="ECO:0000256" key="6">
    <source>
        <dbReference type="ARBA" id="ARBA00023242"/>
    </source>
</evidence>
<proteinExistence type="predicted"/>
<comment type="caution">
    <text evidence="9">The sequence shown here is derived from an EMBL/GenBank/DDBJ whole genome shotgun (WGS) entry which is preliminary data.</text>
</comment>
<protein>
    <recommendedName>
        <fullName evidence="2">NF-kappa-B inhibitor-like protein 1</fullName>
    </recommendedName>
    <alternativeName>
        <fullName evidence="7">Inhibitor of kappa B-like protein</fullName>
    </alternativeName>
    <alternativeName>
        <fullName evidence="8">Nuclear factor of kappa light polypeptide gene enhancer in B-cells inhibitor-like 1</fullName>
    </alternativeName>
</protein>
<keyword evidence="4" id="KW-0677">Repeat</keyword>
<evidence type="ECO:0000256" key="8">
    <source>
        <dbReference type="ARBA" id="ARBA00030802"/>
    </source>
</evidence>
<dbReference type="PANTHER" id="PTHR15263">
    <property type="entry name" value="I-KAPPA-B-LIKE PROTEIN IKBL"/>
    <property type="match status" value="1"/>
</dbReference>
<keyword evidence="3" id="KW-0597">Phosphoprotein</keyword>
<dbReference type="InterPro" id="IPR038753">
    <property type="entry name" value="NFKBIL1"/>
</dbReference>
<evidence type="ECO:0000256" key="7">
    <source>
        <dbReference type="ARBA" id="ARBA00030621"/>
    </source>
</evidence>